<dbReference type="SMART" id="SM00185">
    <property type="entry name" value="ARM"/>
    <property type="match status" value="6"/>
</dbReference>
<evidence type="ECO:0000313" key="2">
    <source>
        <dbReference type="Proteomes" id="UP001515500"/>
    </source>
</evidence>
<dbReference type="Gene3D" id="1.25.10.10">
    <property type="entry name" value="Leucine-rich Repeat Variant"/>
    <property type="match status" value="2"/>
</dbReference>
<dbReference type="InterPro" id="IPR000225">
    <property type="entry name" value="Armadillo"/>
</dbReference>
<dbReference type="InterPro" id="IPR016024">
    <property type="entry name" value="ARM-type_fold"/>
</dbReference>
<accession>A0AB40AWA2</accession>
<evidence type="ECO:0000313" key="3">
    <source>
        <dbReference type="RefSeq" id="XP_039119272.1"/>
    </source>
</evidence>
<name>A0AB40AWA2_DIOCR</name>
<dbReference type="PANTHER" id="PTHR46043:SF9">
    <property type="entry name" value="ARM REPEAT SUPERFAMILY PROTEIN"/>
    <property type="match status" value="1"/>
</dbReference>
<reference evidence="3" key="1">
    <citation type="submission" date="2025-08" db="UniProtKB">
        <authorList>
            <consortium name="RefSeq"/>
        </authorList>
    </citation>
    <scope>IDENTIFICATION</scope>
</reference>
<evidence type="ECO:0000259" key="1">
    <source>
        <dbReference type="Pfam" id="PF23005"/>
    </source>
</evidence>
<feature type="domain" description="DUF7032" evidence="1">
    <location>
        <begin position="14"/>
        <end position="126"/>
    </location>
</feature>
<dbReference type="GeneID" id="120255531"/>
<dbReference type="InterPro" id="IPR054296">
    <property type="entry name" value="DUF7032"/>
</dbReference>
<dbReference type="SUPFAM" id="SSF48371">
    <property type="entry name" value="ARM repeat"/>
    <property type="match status" value="1"/>
</dbReference>
<keyword evidence="2" id="KW-1185">Reference proteome</keyword>
<proteinExistence type="predicted"/>
<dbReference type="PANTHER" id="PTHR46043">
    <property type="entry name" value="ARM REPEAT SUPERFAMILY PROTEIN"/>
    <property type="match status" value="1"/>
</dbReference>
<dbReference type="AlphaFoldDB" id="A0AB40AWA2"/>
<dbReference type="InterPro" id="IPR011989">
    <property type="entry name" value="ARM-like"/>
</dbReference>
<protein>
    <submittedName>
        <fullName evidence="3">LOW QUALITY PROTEIN: uncharacterized protein LOC120255531</fullName>
    </submittedName>
</protein>
<organism evidence="2 3">
    <name type="scientific">Dioscorea cayennensis subsp. rotundata</name>
    <name type="common">White Guinea yam</name>
    <name type="synonym">Dioscorea rotundata</name>
    <dbReference type="NCBI Taxonomy" id="55577"/>
    <lineage>
        <taxon>Eukaryota</taxon>
        <taxon>Viridiplantae</taxon>
        <taxon>Streptophyta</taxon>
        <taxon>Embryophyta</taxon>
        <taxon>Tracheophyta</taxon>
        <taxon>Spermatophyta</taxon>
        <taxon>Magnoliopsida</taxon>
        <taxon>Liliopsida</taxon>
        <taxon>Dioscoreales</taxon>
        <taxon>Dioscoreaceae</taxon>
        <taxon>Dioscorea</taxon>
    </lineage>
</organism>
<dbReference type="Proteomes" id="UP001515500">
    <property type="component" value="Unplaced"/>
</dbReference>
<sequence length="553" mass="58767">MVDTTGSSATLLAHAQHLVPIALEKARSTTGFAARWSKIISKLERVPSCLSDLSTHPCFSKNALCREQLQSICKTLSDTIELAGCCSISAQPIPVGKLQMQSDLDALSGKLDLNLRDCALLVKTGVLGDATLPSAIARSGELEPARWNAQELLARLQLGHAEAKHQALDGLLDAMRDDEKNVLAVLGRSNVSSIVQLLAATSPKIKEKAVTIVSLLVESGSCEHLLVIEGVVPALIRITESGSLVGREKAVISLQRLSLCVDTARMIASHGGIHPLIEICAAGDSISQSAAACALKNLSAVPELRQALADEGVIRAMISMLDCGIVLGSKEHAAECLQNLTASNDNLRRSVVSDGGVKSLLSYLDGPSPPESAISALRNLIGSVSTDTLVSLGLLPHLIIVLKDGSISAQQTAASVVCKLANSVEMKRLLGEFGSVPLLVKMLETKSNTAREAAVQALATLITCQCNSRELKKDEKSVPNLVQLLDPSPLNSAKKYAVTCLLCLSSSKRCRKLMISYGVIGYLKKLSEMDVPGSKKLIGRLERGKLRSLFSRK</sequence>
<dbReference type="Pfam" id="PF23005">
    <property type="entry name" value="DUF7032"/>
    <property type="match status" value="1"/>
</dbReference>
<gene>
    <name evidence="3" type="primary">LOC120255531</name>
</gene>
<dbReference type="RefSeq" id="XP_039119272.1">
    <property type="nucleotide sequence ID" value="XM_039263338.1"/>
</dbReference>